<dbReference type="SUPFAM" id="SSF53335">
    <property type="entry name" value="S-adenosyl-L-methionine-dependent methyltransferases"/>
    <property type="match status" value="1"/>
</dbReference>
<evidence type="ECO:0000256" key="2">
    <source>
        <dbReference type="ARBA" id="ARBA00022603"/>
    </source>
</evidence>
<dbReference type="Gramene" id="TraesCS1A02G245500.1">
    <property type="protein sequence ID" value="TraesCS1A02G245500.1"/>
    <property type="gene ID" value="TraesCS1A02G245500"/>
</dbReference>
<dbReference type="InterPro" id="IPR051419">
    <property type="entry name" value="Lys/N-term_MeTrsfase_sf"/>
</dbReference>
<dbReference type="InterPro" id="IPR013216">
    <property type="entry name" value="Methyltransf_11"/>
</dbReference>
<evidence type="ECO:0000256" key="1">
    <source>
        <dbReference type="ARBA" id="ARBA00008361"/>
    </source>
</evidence>
<evidence type="ECO:0000313" key="5">
    <source>
        <dbReference type="EnsemblPlants" id="TraesCS1A02G245500.1"/>
    </source>
</evidence>
<reference evidence="5" key="1">
    <citation type="submission" date="2018-08" db="EMBL/GenBank/DDBJ databases">
        <authorList>
            <person name="Rossello M."/>
        </authorList>
    </citation>
    <scope>NUCLEOTIDE SEQUENCE [LARGE SCALE GENOMIC DNA]</scope>
    <source>
        <strain evidence="5">cv. Chinese Spring</strain>
    </source>
</reference>
<keyword evidence="2" id="KW-0489">Methyltransferase</keyword>
<evidence type="ECO:0000313" key="6">
    <source>
        <dbReference type="Proteomes" id="UP000019116"/>
    </source>
</evidence>
<dbReference type="Gramene" id="TraesCS1A03G0634400.3">
    <property type="protein sequence ID" value="TraesCS1A03G0634400.3.CDS"/>
    <property type="gene ID" value="TraesCS1A03G0634400"/>
</dbReference>
<organism evidence="5">
    <name type="scientific">Triticum aestivum</name>
    <name type="common">Wheat</name>
    <dbReference type="NCBI Taxonomy" id="4565"/>
    <lineage>
        <taxon>Eukaryota</taxon>
        <taxon>Viridiplantae</taxon>
        <taxon>Streptophyta</taxon>
        <taxon>Embryophyta</taxon>
        <taxon>Tracheophyta</taxon>
        <taxon>Spermatophyta</taxon>
        <taxon>Magnoliopsida</taxon>
        <taxon>Liliopsida</taxon>
        <taxon>Poales</taxon>
        <taxon>Poaceae</taxon>
        <taxon>BOP clade</taxon>
        <taxon>Pooideae</taxon>
        <taxon>Triticodae</taxon>
        <taxon>Triticeae</taxon>
        <taxon>Triticinae</taxon>
        <taxon>Triticum</taxon>
    </lineage>
</organism>
<dbReference type="InterPro" id="IPR029063">
    <property type="entry name" value="SAM-dependent_MTases_sf"/>
</dbReference>
<accession>A0A3B5Y2B0</accession>
<evidence type="ECO:0000259" key="4">
    <source>
        <dbReference type="Pfam" id="PF08241"/>
    </source>
</evidence>
<keyword evidence="6" id="KW-1185">Reference proteome</keyword>
<dbReference type="GO" id="GO:0032259">
    <property type="term" value="P:methylation"/>
    <property type="evidence" value="ECO:0007669"/>
    <property type="project" value="UniProtKB-KW"/>
</dbReference>
<name>A0A3B5Y2B0_WHEAT</name>
<evidence type="ECO:0000256" key="3">
    <source>
        <dbReference type="ARBA" id="ARBA00022679"/>
    </source>
</evidence>
<dbReference type="AlphaFoldDB" id="A0A3B5Y2B0"/>
<dbReference type="Proteomes" id="UP000019116">
    <property type="component" value="Chromosome 1A"/>
</dbReference>
<comment type="similarity">
    <text evidence="1">Belongs to the methyltransferase superfamily.</text>
</comment>
<dbReference type="Pfam" id="PF08241">
    <property type="entry name" value="Methyltransf_11"/>
    <property type="match status" value="1"/>
</dbReference>
<dbReference type="PANTHER" id="PTHR12176">
    <property type="entry name" value="SAM-DEPENDENT METHYLTRANSFERASE SUPERFAMILY PROTEIN"/>
    <property type="match status" value="1"/>
</dbReference>
<dbReference type="GO" id="GO:0008757">
    <property type="term" value="F:S-adenosylmethionine-dependent methyltransferase activity"/>
    <property type="evidence" value="ECO:0007669"/>
    <property type="project" value="InterPro"/>
</dbReference>
<dbReference type="Gramene" id="TraesNOR1A03G00115030.2">
    <property type="protein sequence ID" value="TraesNOR1A03G00115030.2"/>
    <property type="gene ID" value="TraesNOR1A03G00115030"/>
</dbReference>
<feature type="domain" description="Methyltransferase type 11" evidence="4">
    <location>
        <begin position="67"/>
        <end position="156"/>
    </location>
</feature>
<keyword evidence="3" id="KW-0808">Transferase</keyword>
<dbReference type="PANTHER" id="PTHR12176:SF82">
    <property type="entry name" value="S-ADENOSYL-L-METHIONINE-DEPENDENT METHYLTRANSFERASE SUPERFAMILY PROTEIN"/>
    <property type="match status" value="1"/>
</dbReference>
<proteinExistence type="inferred from homology"/>
<protein>
    <recommendedName>
        <fullName evidence="4">Methyltransferase type 11 domain-containing protein</fullName>
    </recommendedName>
</protein>
<dbReference type="OrthoDB" id="411785at2759"/>
<sequence length="254" mass="28656">MGGGNCNPKDFGAAALLGRPLLLSLHWRQGRRRRRRRVLRLVPVVLGAPPTPPRLRARLLPVLSEDMVKDGYQNIVNIDISSVVIEQMKEKHMDFPQLTYMQLDVRDMSFFGDGSFDCIIDKGTLDAMMCGDDAPHGAYKMLAEVARLMRPGGIYMLITYGAPKERLTLLNQVRCRWEVELYIMPATPEYQLKWSNGAAHAMMEKVALTVDGQLPPDYVLKDPESHFIYVCYKSDIVTEDNSMVAGQDDAMTSF</sequence>
<dbReference type="CDD" id="cd02440">
    <property type="entry name" value="AdoMet_MTases"/>
    <property type="match status" value="1"/>
</dbReference>
<dbReference type="EnsemblPlants" id="TraesCS1A02G245500.1">
    <property type="protein sequence ID" value="TraesCS1A02G245500.1"/>
    <property type="gene ID" value="TraesCS1A02G245500"/>
</dbReference>
<dbReference type="Gene3D" id="3.40.50.150">
    <property type="entry name" value="Vaccinia Virus protein VP39"/>
    <property type="match status" value="1"/>
</dbReference>
<reference evidence="5" key="2">
    <citation type="submission" date="2018-10" db="UniProtKB">
        <authorList>
            <consortium name="EnsemblPlants"/>
        </authorList>
    </citation>
    <scope>IDENTIFICATION</scope>
</reference>